<evidence type="ECO:0000256" key="3">
    <source>
        <dbReference type="ARBA" id="ARBA00022679"/>
    </source>
</evidence>
<dbReference type="Pfam" id="PF13489">
    <property type="entry name" value="Methyltransf_23"/>
    <property type="match status" value="2"/>
</dbReference>
<organism evidence="6 7">
    <name type="scientific">Electrophorus voltai</name>
    <dbReference type="NCBI Taxonomy" id="2609070"/>
    <lineage>
        <taxon>Eukaryota</taxon>
        <taxon>Metazoa</taxon>
        <taxon>Chordata</taxon>
        <taxon>Craniata</taxon>
        <taxon>Vertebrata</taxon>
        <taxon>Euteleostomi</taxon>
        <taxon>Actinopterygii</taxon>
        <taxon>Neopterygii</taxon>
        <taxon>Teleostei</taxon>
        <taxon>Ostariophysi</taxon>
        <taxon>Gymnotiformes</taxon>
        <taxon>Gymnotoidei</taxon>
        <taxon>Gymnotidae</taxon>
        <taxon>Electrophorus</taxon>
    </lineage>
</organism>
<dbReference type="CDD" id="cd02440">
    <property type="entry name" value="AdoMet_MTases"/>
    <property type="match status" value="1"/>
</dbReference>
<feature type="chain" id="PRO_5042102057" description="Histamine N-methyltransferase" evidence="5">
    <location>
        <begin position="25"/>
        <end position="658"/>
    </location>
</feature>
<keyword evidence="3" id="KW-0808">Transferase</keyword>
<keyword evidence="4" id="KW-0949">S-adenosyl-L-methionine</keyword>
<sequence>MAKLGLVLPVFRVSLLIKMAATLASLLDNDSEYKKAFQVFLESSTEHKSVKAFLNGPLPAILASIGEGKTTFNMMGVGSGTGELDLEILRQLQLQHPGAKVDNEVVEPSSDMLDKYKDLVLKTPDLDHVTFTWNNMKTSELEKDWNERNPEKKLDFIHMIQMLYYLEDPGAAVLFFRSLLQKNGKLLIVLVAGDSGFINLWDAYGTHFGKCHLNQGISVEDMKRFLDARGITYQKYKIPAYVDITRCFTPGDEKGQRLLDLLTEVREFTQGFHAQSSVFCTITCTQSGVFCTIACTQSGVFCTIACTQSSVFCTIACSQNSVFCTIACTQSSVFCTIACTQSSVFCTNQGVFLLAVQMRQYRHKLKMATSLPSLADKYPEYMKSFQQYLDSSFEHQCMTAFIQAPLQNVLSSIREGKTALNVMGVGSGSGEIDLEILRQLQLQHPGAKVDNEVVEPSSDMLQKYKDLVAKTPDLDHVTFTWNNMKTSEFEKDWKERNPEKKMDFIHMIQMLYYVEDPEATLLFFRSLLRKNGKLLLIVLSGEGVWTKLWDTYGDQFCKNGMNQYLTAKDIKTFLDSRGIPYQTFCLPSYIDITNCFTPGDKKGELLLDNLTEVQNFSKNASPELRAGVLDLLRGPDCSQEVDGRIKISNNLEALLLGP</sequence>
<evidence type="ECO:0000313" key="6">
    <source>
        <dbReference type="EMBL" id="KAK1789129.1"/>
    </source>
</evidence>
<dbReference type="GO" id="GO:0032259">
    <property type="term" value="P:methylation"/>
    <property type="evidence" value="ECO:0007669"/>
    <property type="project" value="UniProtKB-KW"/>
</dbReference>
<keyword evidence="5" id="KW-0732">Signal</keyword>
<protein>
    <recommendedName>
        <fullName evidence="8">Histamine N-methyltransferase</fullName>
    </recommendedName>
</protein>
<dbReference type="GO" id="GO:0008170">
    <property type="term" value="F:N-methyltransferase activity"/>
    <property type="evidence" value="ECO:0007669"/>
    <property type="project" value="InterPro"/>
</dbReference>
<dbReference type="Gene3D" id="3.40.50.150">
    <property type="entry name" value="Vaccinia Virus protein VP39"/>
    <property type="match status" value="2"/>
</dbReference>
<keyword evidence="7" id="KW-1185">Reference proteome</keyword>
<evidence type="ECO:0000256" key="1">
    <source>
        <dbReference type="ARBA" id="ARBA00011245"/>
    </source>
</evidence>
<reference evidence="6" key="1">
    <citation type="submission" date="2023-03" db="EMBL/GenBank/DDBJ databases">
        <title>Electrophorus voltai genome.</title>
        <authorList>
            <person name="Bian C."/>
        </authorList>
    </citation>
    <scope>NUCLEOTIDE SEQUENCE</scope>
    <source>
        <strain evidence="6">CB-2022</strain>
        <tissue evidence="6">Muscle</tissue>
    </source>
</reference>
<dbReference type="SUPFAM" id="SSF53335">
    <property type="entry name" value="S-adenosyl-L-methionine-dependent methyltransferases"/>
    <property type="match status" value="2"/>
</dbReference>
<gene>
    <name evidence="6" type="ORF">P4O66_015076</name>
</gene>
<dbReference type="InterPro" id="IPR016673">
    <property type="entry name" value="HHMT-like"/>
</dbReference>
<evidence type="ECO:0000256" key="5">
    <source>
        <dbReference type="SAM" id="SignalP"/>
    </source>
</evidence>
<dbReference type="EMBL" id="JAROKS010000022">
    <property type="protein sequence ID" value="KAK1789129.1"/>
    <property type="molecule type" value="Genomic_DNA"/>
</dbReference>
<evidence type="ECO:0008006" key="8">
    <source>
        <dbReference type="Google" id="ProtNLM"/>
    </source>
</evidence>
<accession>A0AAD8Z0C6</accession>
<comment type="subunit">
    <text evidence="1">Monomer.</text>
</comment>
<feature type="signal peptide" evidence="5">
    <location>
        <begin position="1"/>
        <end position="24"/>
    </location>
</feature>
<dbReference type="PROSITE" id="PS51597">
    <property type="entry name" value="SAM_HNMT"/>
    <property type="match status" value="2"/>
</dbReference>
<evidence type="ECO:0000256" key="4">
    <source>
        <dbReference type="ARBA" id="ARBA00022691"/>
    </source>
</evidence>
<evidence type="ECO:0000313" key="7">
    <source>
        <dbReference type="Proteomes" id="UP001239994"/>
    </source>
</evidence>
<name>A0AAD8Z0C6_9TELE</name>
<dbReference type="InterPro" id="IPR029063">
    <property type="entry name" value="SAM-dependent_MTases_sf"/>
</dbReference>
<dbReference type="FunFam" id="3.40.50.150:FF:000118">
    <property type="entry name" value="Histamine N-methyltransferase"/>
    <property type="match status" value="2"/>
</dbReference>
<proteinExistence type="predicted"/>
<evidence type="ECO:0000256" key="2">
    <source>
        <dbReference type="ARBA" id="ARBA00022603"/>
    </source>
</evidence>
<comment type="caution">
    <text evidence="6">The sequence shown here is derived from an EMBL/GenBank/DDBJ whole genome shotgun (WGS) entry which is preliminary data.</text>
</comment>
<dbReference type="AlphaFoldDB" id="A0AAD8Z0C6"/>
<dbReference type="Proteomes" id="UP001239994">
    <property type="component" value="Unassembled WGS sequence"/>
</dbReference>
<keyword evidence="2" id="KW-0489">Methyltransferase</keyword>